<accession>A0ABY5VZY9</accession>
<reference evidence="2" key="2">
    <citation type="submission" date="2022-09" db="EMBL/GenBank/DDBJ databases">
        <title>Biosynthetic gene clusters of Dactylosporangioum fulvum.</title>
        <authorList>
            <person name="Caradec T."/>
        </authorList>
    </citation>
    <scope>NUCLEOTIDE SEQUENCE</scope>
    <source>
        <strain evidence="2">NRRL B-16292</strain>
    </source>
</reference>
<keyword evidence="2" id="KW-0378">Hydrolase</keyword>
<dbReference type="Proteomes" id="UP001059617">
    <property type="component" value="Chromosome"/>
</dbReference>
<dbReference type="SUPFAM" id="SSF52266">
    <property type="entry name" value="SGNH hydrolase"/>
    <property type="match status" value="1"/>
</dbReference>
<keyword evidence="3" id="KW-1185">Reference proteome</keyword>
<dbReference type="InterPro" id="IPR013830">
    <property type="entry name" value="SGNH_hydro"/>
</dbReference>
<dbReference type="EMBL" id="CP073720">
    <property type="protein sequence ID" value="UWP82411.1"/>
    <property type="molecule type" value="Genomic_DNA"/>
</dbReference>
<dbReference type="InterPro" id="IPR036514">
    <property type="entry name" value="SGNH_hydro_sf"/>
</dbReference>
<organism evidence="2 3">
    <name type="scientific">Dactylosporangium fulvum</name>
    <dbReference type="NCBI Taxonomy" id="53359"/>
    <lineage>
        <taxon>Bacteria</taxon>
        <taxon>Bacillati</taxon>
        <taxon>Actinomycetota</taxon>
        <taxon>Actinomycetes</taxon>
        <taxon>Micromonosporales</taxon>
        <taxon>Micromonosporaceae</taxon>
        <taxon>Dactylosporangium</taxon>
    </lineage>
</organism>
<feature type="domain" description="SGNH hydrolase-type esterase" evidence="1">
    <location>
        <begin position="123"/>
        <end position="318"/>
    </location>
</feature>
<reference evidence="2" key="1">
    <citation type="submission" date="2021-04" db="EMBL/GenBank/DDBJ databases">
        <authorList>
            <person name="Hartkoorn R.C."/>
            <person name="Beaudoing E."/>
            <person name="Hot D."/>
        </authorList>
    </citation>
    <scope>NUCLEOTIDE SEQUENCE</scope>
    <source>
        <strain evidence="2">NRRL B-16292</strain>
    </source>
</reference>
<dbReference type="PANTHER" id="PTHR43784:SF2">
    <property type="entry name" value="GDSL-LIKE LIPASE_ACYLHYDROLASE, PUTATIVE (AFU_ORTHOLOGUE AFUA_2G00820)-RELATED"/>
    <property type="match status" value="1"/>
</dbReference>
<dbReference type="CDD" id="cd01830">
    <property type="entry name" value="XynE_like"/>
    <property type="match status" value="1"/>
</dbReference>
<dbReference type="Gene3D" id="3.40.50.1110">
    <property type="entry name" value="SGNH hydrolase"/>
    <property type="match status" value="1"/>
</dbReference>
<dbReference type="Pfam" id="PF13472">
    <property type="entry name" value="Lipase_GDSL_2"/>
    <property type="match status" value="1"/>
</dbReference>
<gene>
    <name evidence="2" type="ORF">Dfulv_46445</name>
</gene>
<evidence type="ECO:0000313" key="2">
    <source>
        <dbReference type="EMBL" id="UWP82411.1"/>
    </source>
</evidence>
<proteinExistence type="predicted"/>
<dbReference type="InterPro" id="IPR053140">
    <property type="entry name" value="GDSL_Rv0518-like"/>
</dbReference>
<protein>
    <submittedName>
        <fullName evidence="2">SGNH/GDSL hydrolase family protein</fullName>
    </submittedName>
</protein>
<evidence type="ECO:0000259" key="1">
    <source>
        <dbReference type="Pfam" id="PF13472"/>
    </source>
</evidence>
<name>A0ABY5VZY9_9ACTN</name>
<sequence>MRLTGATIARSGDGASLKPGTVQQLRFGHRGETVIPAGQAVASDATPMRVSALDALTVTLYFKAPSGPATFHQGGLTTTYRAAGDRRYDHGSAAFRGETSNARYFITGVDVAGAGTPAGAVVAFGDSITDGHGSTSGADNRYPDQLAERLVGSGRRVSVVNAGIGGNKLLADSPCYGERAVTRFNRDALSQPGVRTVVVLEGVNDIGAGGYPDFGCGASHVVTASEVISAHRRLIQSAHRAGVRVIGATITPMKNSTGYYSAEKEAVRDQFNSWIRNSGEYDAVVDLDRILADPKDTDALASRFDSGDGLHVNDAGADRIAEAVSRALC</sequence>
<dbReference type="PANTHER" id="PTHR43784">
    <property type="entry name" value="GDSL-LIKE LIPASE/ACYLHYDROLASE, PUTATIVE (AFU_ORTHOLOGUE AFUA_2G00820)-RELATED"/>
    <property type="match status" value="1"/>
</dbReference>
<evidence type="ECO:0000313" key="3">
    <source>
        <dbReference type="Proteomes" id="UP001059617"/>
    </source>
</evidence>
<dbReference type="RefSeq" id="WP_259860183.1">
    <property type="nucleotide sequence ID" value="NZ_BAAAST010000025.1"/>
</dbReference>
<dbReference type="GO" id="GO:0016787">
    <property type="term" value="F:hydrolase activity"/>
    <property type="evidence" value="ECO:0007669"/>
    <property type="project" value="UniProtKB-KW"/>
</dbReference>